<reference evidence="1" key="3">
    <citation type="journal article" date="2017" name="Nature">
        <title>Genome sequence of the progenitor of the wheat D genome Aegilops tauschii.</title>
        <authorList>
            <person name="Luo M.C."/>
            <person name="Gu Y.Q."/>
            <person name="Puiu D."/>
            <person name="Wang H."/>
            <person name="Twardziok S.O."/>
            <person name="Deal K.R."/>
            <person name="Huo N."/>
            <person name="Zhu T."/>
            <person name="Wang L."/>
            <person name="Wang Y."/>
            <person name="McGuire P.E."/>
            <person name="Liu S."/>
            <person name="Long H."/>
            <person name="Ramasamy R.K."/>
            <person name="Rodriguez J.C."/>
            <person name="Van S.L."/>
            <person name="Yuan L."/>
            <person name="Wang Z."/>
            <person name="Xia Z."/>
            <person name="Xiao L."/>
            <person name="Anderson O.D."/>
            <person name="Ouyang S."/>
            <person name="Liang Y."/>
            <person name="Zimin A.V."/>
            <person name="Pertea G."/>
            <person name="Qi P."/>
            <person name="Bennetzen J.L."/>
            <person name="Dai X."/>
            <person name="Dawson M.W."/>
            <person name="Muller H.G."/>
            <person name="Kugler K."/>
            <person name="Rivarola-Duarte L."/>
            <person name="Spannagl M."/>
            <person name="Mayer K.F.X."/>
            <person name="Lu F.H."/>
            <person name="Bevan M.W."/>
            <person name="Leroy P."/>
            <person name="Li P."/>
            <person name="You F.M."/>
            <person name="Sun Q."/>
            <person name="Liu Z."/>
            <person name="Lyons E."/>
            <person name="Wicker T."/>
            <person name="Salzberg S.L."/>
            <person name="Devos K.M."/>
            <person name="Dvorak J."/>
        </authorList>
    </citation>
    <scope>NUCLEOTIDE SEQUENCE [LARGE SCALE GENOMIC DNA]</scope>
    <source>
        <strain evidence="1">cv. AL8/78</strain>
    </source>
</reference>
<evidence type="ECO:0000313" key="2">
    <source>
        <dbReference type="Proteomes" id="UP000015105"/>
    </source>
</evidence>
<dbReference type="AlphaFoldDB" id="A0A453P3W0"/>
<sequence length="45" mass="5542">DIKLFSSKFVWEMTSRMQAYHQFYQTRIHSTSCFHIHHTQIARSR</sequence>
<keyword evidence="2" id="KW-1185">Reference proteome</keyword>
<evidence type="ECO:0000313" key="1">
    <source>
        <dbReference type="EnsemblPlants" id="AET6Gv20597500.12"/>
    </source>
</evidence>
<name>A0A453P3W0_AEGTS</name>
<protein>
    <submittedName>
        <fullName evidence="1">Uncharacterized protein</fullName>
    </submittedName>
</protein>
<reference evidence="2" key="1">
    <citation type="journal article" date="2014" name="Science">
        <title>Ancient hybridizations among the ancestral genomes of bread wheat.</title>
        <authorList>
            <consortium name="International Wheat Genome Sequencing Consortium,"/>
            <person name="Marcussen T."/>
            <person name="Sandve S.R."/>
            <person name="Heier L."/>
            <person name="Spannagl M."/>
            <person name="Pfeifer M."/>
            <person name="Jakobsen K.S."/>
            <person name="Wulff B.B."/>
            <person name="Steuernagel B."/>
            <person name="Mayer K.F."/>
            <person name="Olsen O.A."/>
        </authorList>
    </citation>
    <scope>NUCLEOTIDE SEQUENCE [LARGE SCALE GENOMIC DNA]</scope>
    <source>
        <strain evidence="2">cv. AL8/78</strain>
    </source>
</reference>
<dbReference type="Gramene" id="AET6Gv20597500.12">
    <property type="protein sequence ID" value="AET6Gv20597500.12"/>
    <property type="gene ID" value="AET6Gv20597500"/>
</dbReference>
<dbReference type="Proteomes" id="UP000015105">
    <property type="component" value="Chromosome 6D"/>
</dbReference>
<reference evidence="2" key="2">
    <citation type="journal article" date="2017" name="Nat. Plants">
        <title>The Aegilops tauschii genome reveals multiple impacts of transposons.</title>
        <authorList>
            <person name="Zhao G."/>
            <person name="Zou C."/>
            <person name="Li K."/>
            <person name="Wang K."/>
            <person name="Li T."/>
            <person name="Gao L."/>
            <person name="Zhang X."/>
            <person name="Wang H."/>
            <person name="Yang Z."/>
            <person name="Liu X."/>
            <person name="Jiang W."/>
            <person name="Mao L."/>
            <person name="Kong X."/>
            <person name="Jiao Y."/>
            <person name="Jia J."/>
        </authorList>
    </citation>
    <scope>NUCLEOTIDE SEQUENCE [LARGE SCALE GENOMIC DNA]</scope>
    <source>
        <strain evidence="2">cv. AL8/78</strain>
    </source>
</reference>
<accession>A0A453P3W0</accession>
<dbReference type="EnsemblPlants" id="AET6Gv20597500.12">
    <property type="protein sequence ID" value="AET6Gv20597500.12"/>
    <property type="gene ID" value="AET6Gv20597500"/>
</dbReference>
<organism evidence="1 2">
    <name type="scientific">Aegilops tauschii subsp. strangulata</name>
    <name type="common">Goatgrass</name>
    <dbReference type="NCBI Taxonomy" id="200361"/>
    <lineage>
        <taxon>Eukaryota</taxon>
        <taxon>Viridiplantae</taxon>
        <taxon>Streptophyta</taxon>
        <taxon>Embryophyta</taxon>
        <taxon>Tracheophyta</taxon>
        <taxon>Spermatophyta</taxon>
        <taxon>Magnoliopsida</taxon>
        <taxon>Liliopsida</taxon>
        <taxon>Poales</taxon>
        <taxon>Poaceae</taxon>
        <taxon>BOP clade</taxon>
        <taxon>Pooideae</taxon>
        <taxon>Triticodae</taxon>
        <taxon>Triticeae</taxon>
        <taxon>Triticinae</taxon>
        <taxon>Aegilops</taxon>
    </lineage>
</organism>
<reference evidence="1" key="5">
    <citation type="journal article" date="2021" name="G3 (Bethesda)">
        <title>Aegilops tauschii genome assembly Aet v5.0 features greater sequence contiguity and improved annotation.</title>
        <authorList>
            <person name="Wang L."/>
            <person name="Zhu T."/>
            <person name="Rodriguez J.C."/>
            <person name="Deal K.R."/>
            <person name="Dubcovsky J."/>
            <person name="McGuire P.E."/>
            <person name="Lux T."/>
            <person name="Spannagl M."/>
            <person name="Mayer K.F.X."/>
            <person name="Baldrich P."/>
            <person name="Meyers B.C."/>
            <person name="Huo N."/>
            <person name="Gu Y.Q."/>
            <person name="Zhou H."/>
            <person name="Devos K.M."/>
            <person name="Bennetzen J.L."/>
            <person name="Unver T."/>
            <person name="Budak H."/>
            <person name="Gulick P.J."/>
            <person name="Galiba G."/>
            <person name="Kalapos B."/>
            <person name="Nelson D.R."/>
            <person name="Li P."/>
            <person name="You F.M."/>
            <person name="Luo M.C."/>
            <person name="Dvorak J."/>
        </authorList>
    </citation>
    <scope>NUCLEOTIDE SEQUENCE [LARGE SCALE GENOMIC DNA]</scope>
    <source>
        <strain evidence="1">cv. AL8/78</strain>
    </source>
</reference>
<reference evidence="1" key="4">
    <citation type="submission" date="2019-03" db="UniProtKB">
        <authorList>
            <consortium name="EnsemblPlants"/>
        </authorList>
    </citation>
    <scope>IDENTIFICATION</scope>
</reference>
<proteinExistence type="predicted"/>